<reference evidence="1 2" key="1">
    <citation type="submission" date="2017-10" db="EMBL/GenBank/DDBJ databases">
        <title>Draft genome of Longibacter Salinarum.</title>
        <authorList>
            <person name="Goh K.M."/>
            <person name="Shamsir M.S."/>
            <person name="Lim S.W."/>
        </authorList>
    </citation>
    <scope>NUCLEOTIDE SEQUENCE [LARGE SCALE GENOMIC DNA]</scope>
    <source>
        <strain evidence="1 2">KCTC 52045</strain>
    </source>
</reference>
<accession>A0A2A8D166</accession>
<dbReference type="EMBL" id="PDEQ01000002">
    <property type="protein sequence ID" value="PEN14388.1"/>
    <property type="molecule type" value="Genomic_DNA"/>
</dbReference>
<name>A0A2A8D166_9BACT</name>
<sequence>MCSLLVSIADVLDSFWKAGVSTLLVVAVAISMLTACDQVPGSADRSLQPPVVADFDYSPDSVDAGTVDPSRVTDTTVTVDLRLLTAVEDTDSDIERVVFTIEPGSAPRATIDGTLSEVSGQEGVYGAAIDLTLPRADALYTLRVFAVDTDSLTSNVGLGQLRVLPGTP</sequence>
<evidence type="ECO:0000313" key="1">
    <source>
        <dbReference type="EMBL" id="PEN14388.1"/>
    </source>
</evidence>
<proteinExistence type="predicted"/>
<comment type="caution">
    <text evidence="1">The sequence shown here is derived from an EMBL/GenBank/DDBJ whole genome shotgun (WGS) entry which is preliminary data.</text>
</comment>
<protein>
    <submittedName>
        <fullName evidence="1">Uncharacterized protein</fullName>
    </submittedName>
</protein>
<dbReference type="OrthoDB" id="1495853at2"/>
<gene>
    <name evidence="1" type="ORF">CRI94_04970</name>
</gene>
<dbReference type="RefSeq" id="WP_098074569.1">
    <property type="nucleotide sequence ID" value="NZ_PDEQ01000002.1"/>
</dbReference>
<dbReference type="AlphaFoldDB" id="A0A2A8D166"/>
<keyword evidence="2" id="KW-1185">Reference proteome</keyword>
<organism evidence="1 2">
    <name type="scientific">Longibacter salinarum</name>
    <dbReference type="NCBI Taxonomy" id="1850348"/>
    <lineage>
        <taxon>Bacteria</taxon>
        <taxon>Pseudomonadati</taxon>
        <taxon>Rhodothermota</taxon>
        <taxon>Rhodothermia</taxon>
        <taxon>Rhodothermales</taxon>
        <taxon>Salisaetaceae</taxon>
        <taxon>Longibacter</taxon>
    </lineage>
</organism>
<evidence type="ECO:0000313" key="2">
    <source>
        <dbReference type="Proteomes" id="UP000220102"/>
    </source>
</evidence>
<dbReference type="Proteomes" id="UP000220102">
    <property type="component" value="Unassembled WGS sequence"/>
</dbReference>